<evidence type="ECO:0000256" key="9">
    <source>
        <dbReference type="ARBA" id="ARBA00023040"/>
    </source>
</evidence>
<comment type="function">
    <text evidence="1">Putative odorant or sperm cell receptor.</text>
</comment>
<comment type="similarity">
    <text evidence="3 13">Belongs to the G-protein coupled receptor 1 family.</text>
</comment>
<dbReference type="Proteomes" id="UP000515131">
    <property type="component" value="Unplaced"/>
</dbReference>
<evidence type="ECO:0000256" key="8">
    <source>
        <dbReference type="ARBA" id="ARBA00022989"/>
    </source>
</evidence>
<evidence type="ECO:0000256" key="3">
    <source>
        <dbReference type="ARBA" id="ARBA00010663"/>
    </source>
</evidence>
<feature type="domain" description="G-protein coupled receptors family 1 profile" evidence="15">
    <location>
        <begin position="103"/>
        <end position="352"/>
    </location>
</feature>
<evidence type="ECO:0000256" key="10">
    <source>
        <dbReference type="ARBA" id="ARBA00023136"/>
    </source>
</evidence>
<dbReference type="SUPFAM" id="SSF81321">
    <property type="entry name" value="Family A G protein-coupled receptor-like"/>
    <property type="match status" value="1"/>
</dbReference>
<keyword evidence="6 13" id="KW-0812">Transmembrane</keyword>
<keyword evidence="9 13" id="KW-0297">G-protein coupled receptor</keyword>
<keyword evidence="16" id="KW-1185">Reference proteome</keyword>
<dbReference type="InterPro" id="IPR017452">
    <property type="entry name" value="GPCR_Rhodpsn_7TM"/>
</dbReference>
<dbReference type="InterPro" id="IPR000276">
    <property type="entry name" value="GPCR_Rhodpsn"/>
</dbReference>
<dbReference type="CDD" id="cd15225">
    <property type="entry name" value="7tmA_OR10A-like"/>
    <property type="match status" value="1"/>
</dbReference>
<evidence type="ECO:0000256" key="14">
    <source>
        <dbReference type="RuleBase" id="RU363047"/>
    </source>
</evidence>
<dbReference type="RefSeq" id="XP_025783975.1">
    <property type="nucleotide sequence ID" value="XM_025928190.1"/>
</dbReference>
<dbReference type="InterPro" id="IPR000725">
    <property type="entry name" value="Olfact_rcpt"/>
</dbReference>
<feature type="transmembrane region" description="Helical" evidence="14">
    <location>
        <begin position="335"/>
        <end position="354"/>
    </location>
</feature>
<evidence type="ECO:0000256" key="11">
    <source>
        <dbReference type="ARBA" id="ARBA00023170"/>
    </source>
</evidence>
<protein>
    <recommendedName>
        <fullName evidence="14">Olfactory receptor</fullName>
    </recommendedName>
</protein>
<evidence type="ECO:0000256" key="4">
    <source>
        <dbReference type="ARBA" id="ARBA00022475"/>
    </source>
</evidence>
<gene>
    <name evidence="17" type="primary">LOC112865149</name>
</gene>
<evidence type="ECO:0000256" key="12">
    <source>
        <dbReference type="ARBA" id="ARBA00023224"/>
    </source>
</evidence>
<dbReference type="PROSITE" id="PS00237">
    <property type="entry name" value="G_PROTEIN_RECEP_F1_1"/>
    <property type="match status" value="1"/>
</dbReference>
<feature type="transmembrane region" description="Helical" evidence="14">
    <location>
        <begin position="156"/>
        <end position="182"/>
    </location>
</feature>
<proteinExistence type="inferred from homology"/>
<keyword evidence="11 13" id="KW-0675">Receptor</keyword>
<dbReference type="FunFam" id="1.20.1070.10:FF:000001">
    <property type="entry name" value="Olfactory receptor"/>
    <property type="match status" value="1"/>
</dbReference>
<keyword evidence="8 14" id="KW-1133">Transmembrane helix</keyword>
<accession>A0A6P6I7B7</accession>
<feature type="transmembrane region" description="Helical" evidence="14">
    <location>
        <begin position="259"/>
        <end position="281"/>
    </location>
</feature>
<evidence type="ECO:0000256" key="5">
    <source>
        <dbReference type="ARBA" id="ARBA00022606"/>
    </source>
</evidence>
<keyword evidence="10 14" id="KW-0472">Membrane</keyword>
<dbReference type="Pfam" id="PF13853">
    <property type="entry name" value="7tm_4"/>
    <property type="match status" value="1"/>
</dbReference>
<feature type="transmembrane region" description="Helical" evidence="14">
    <location>
        <begin position="122"/>
        <end position="144"/>
    </location>
</feature>
<name>A0A6P6I7B7_PUMCO</name>
<evidence type="ECO:0000259" key="15">
    <source>
        <dbReference type="PROSITE" id="PS50262"/>
    </source>
</evidence>
<keyword evidence="4 14" id="KW-1003">Cell membrane</keyword>
<evidence type="ECO:0000256" key="1">
    <source>
        <dbReference type="ARBA" id="ARBA00003929"/>
    </source>
</evidence>
<dbReference type="GO" id="GO:0005886">
    <property type="term" value="C:plasma membrane"/>
    <property type="evidence" value="ECO:0007669"/>
    <property type="project" value="UniProtKB-SubCell"/>
</dbReference>
<dbReference type="PRINTS" id="PR00245">
    <property type="entry name" value="OLFACTORYR"/>
</dbReference>
<dbReference type="PROSITE" id="PS50262">
    <property type="entry name" value="G_PROTEIN_RECEP_F1_2"/>
    <property type="match status" value="1"/>
</dbReference>
<keyword evidence="5 14" id="KW-0716">Sensory transduction</keyword>
<dbReference type="GO" id="GO:0004984">
    <property type="term" value="F:olfactory receptor activity"/>
    <property type="evidence" value="ECO:0007669"/>
    <property type="project" value="InterPro"/>
</dbReference>
<keyword evidence="7 14" id="KW-0552">Olfaction</keyword>
<dbReference type="AlphaFoldDB" id="A0A6P6I7B7"/>
<organism evidence="16 17">
    <name type="scientific">Puma concolor</name>
    <name type="common">Mountain lion</name>
    <name type="synonym">Felis concolor</name>
    <dbReference type="NCBI Taxonomy" id="9696"/>
    <lineage>
        <taxon>Eukaryota</taxon>
        <taxon>Metazoa</taxon>
        <taxon>Chordata</taxon>
        <taxon>Craniata</taxon>
        <taxon>Vertebrata</taxon>
        <taxon>Euteleostomi</taxon>
        <taxon>Mammalia</taxon>
        <taxon>Eutheria</taxon>
        <taxon>Laurasiatheria</taxon>
        <taxon>Carnivora</taxon>
        <taxon>Feliformia</taxon>
        <taxon>Felidae</taxon>
        <taxon>Felinae</taxon>
        <taxon>Puma</taxon>
    </lineage>
</organism>
<evidence type="ECO:0000256" key="2">
    <source>
        <dbReference type="ARBA" id="ARBA00004651"/>
    </source>
</evidence>
<evidence type="ECO:0000256" key="13">
    <source>
        <dbReference type="RuleBase" id="RU000688"/>
    </source>
</evidence>
<evidence type="ECO:0000256" key="6">
    <source>
        <dbReference type="ARBA" id="ARBA00022692"/>
    </source>
</evidence>
<sequence length="368" mass="41746">MALKQISREFDSDKPQDLNWKNGTHINGSILKLITTAMIMKAHLDILSQSKEQAMSRQMEKKTAEVNLTSVTEFVLLGFSDIPNLQMFLFVIFFFVYVIILMGNGIIVLIVRVDQALQTPMYFFLSNFSFLEICFVSVTLPRMLTNLWTQKRNISLFACATQMSFVLTLGNIECLLLTVMAYDRYVAICNPLHYPLVMNHKVCVQMVVACWITGVPVETGQTYQIFSLPFCGSNQINHFFCDIPPLLKLACGDTFLNEMLVFTVAVLFVTIPFLLILGSYIKIISTILRLPSATGRTKAFSTCSSHITVVVMFFGSAIITYLRPKSKHSSRADKFLSLFYTIVTPMFNPMIYTLRNKDAMMALRKLLP</sequence>
<feature type="transmembrane region" description="Helical" evidence="14">
    <location>
        <begin position="302"/>
        <end position="323"/>
    </location>
</feature>
<dbReference type="GO" id="GO:0004930">
    <property type="term" value="F:G protein-coupled receptor activity"/>
    <property type="evidence" value="ECO:0007669"/>
    <property type="project" value="UniProtKB-KW"/>
</dbReference>
<evidence type="ECO:0000256" key="7">
    <source>
        <dbReference type="ARBA" id="ARBA00022725"/>
    </source>
</evidence>
<comment type="subcellular location">
    <subcellularLocation>
        <location evidence="2 14">Cell membrane</location>
        <topology evidence="2 14">Multi-pass membrane protein</topology>
    </subcellularLocation>
</comment>
<reference evidence="17" key="1">
    <citation type="submission" date="2025-08" db="UniProtKB">
        <authorList>
            <consortium name="RefSeq"/>
        </authorList>
    </citation>
    <scope>IDENTIFICATION</scope>
    <source>
        <tissue evidence="17">Blood</tissue>
    </source>
</reference>
<dbReference type="KEGG" id="pcoo:112865149"/>
<dbReference type="Gene3D" id="1.20.1070.10">
    <property type="entry name" value="Rhodopsin 7-helix transmembrane proteins"/>
    <property type="match status" value="1"/>
</dbReference>
<dbReference type="PRINTS" id="PR00237">
    <property type="entry name" value="GPCRRHODOPSN"/>
</dbReference>
<dbReference type="GeneID" id="112865149"/>
<evidence type="ECO:0000313" key="17">
    <source>
        <dbReference type="RefSeq" id="XP_025783975.1"/>
    </source>
</evidence>
<dbReference type="FunFam" id="1.10.1220.70:FF:000001">
    <property type="entry name" value="Olfactory receptor"/>
    <property type="match status" value="1"/>
</dbReference>
<feature type="transmembrane region" description="Helical" evidence="14">
    <location>
        <begin position="87"/>
        <end position="110"/>
    </location>
</feature>
<evidence type="ECO:0000313" key="16">
    <source>
        <dbReference type="Proteomes" id="UP000515131"/>
    </source>
</evidence>
<dbReference type="PANTHER" id="PTHR26453">
    <property type="entry name" value="OLFACTORY RECEPTOR"/>
    <property type="match status" value="1"/>
</dbReference>
<keyword evidence="12 13" id="KW-0807">Transducer</keyword>